<dbReference type="InterPro" id="IPR036909">
    <property type="entry name" value="Cyt_c-like_dom_sf"/>
</dbReference>
<dbReference type="AlphaFoldDB" id="A0A844M2X4"/>
<evidence type="ECO:0000256" key="5">
    <source>
        <dbReference type="ARBA" id="ARBA00023004"/>
    </source>
</evidence>
<sequence>MKFNKAMMPLIAGILLSGAPILGNADVAQRYEASCAACHDTGALNAPKTGDTAVWAKLKAEKGMPALVQSVRNGGKQMPAGGLCNDCKSSADYAALIEFMSK</sequence>
<dbReference type="InterPro" id="IPR002323">
    <property type="entry name" value="Cyt_CIE"/>
</dbReference>
<dbReference type="SUPFAM" id="SSF46626">
    <property type="entry name" value="Cytochrome c"/>
    <property type="match status" value="1"/>
</dbReference>
<keyword evidence="1" id="KW-0813">Transport</keyword>
<evidence type="ECO:0000256" key="4">
    <source>
        <dbReference type="ARBA" id="ARBA00022982"/>
    </source>
</evidence>
<keyword evidence="2 6" id="KW-0349">Heme</keyword>
<evidence type="ECO:0000256" key="2">
    <source>
        <dbReference type="ARBA" id="ARBA00022617"/>
    </source>
</evidence>
<proteinExistence type="predicted"/>
<protein>
    <submittedName>
        <fullName evidence="9">Cytochrome c5 family protein</fullName>
    </submittedName>
</protein>
<evidence type="ECO:0000259" key="8">
    <source>
        <dbReference type="PROSITE" id="PS51007"/>
    </source>
</evidence>
<keyword evidence="4" id="KW-0249">Electron transport</keyword>
<dbReference type="Gene3D" id="1.10.760.10">
    <property type="entry name" value="Cytochrome c-like domain"/>
    <property type="match status" value="1"/>
</dbReference>
<keyword evidence="7" id="KW-0732">Signal</keyword>
<feature type="signal peptide" evidence="7">
    <location>
        <begin position="1"/>
        <end position="25"/>
    </location>
</feature>
<organism evidence="9 10">
    <name type="scientific">Psychrobacter sanguinis</name>
    <dbReference type="NCBI Taxonomy" id="861445"/>
    <lineage>
        <taxon>Bacteria</taxon>
        <taxon>Pseudomonadati</taxon>
        <taxon>Pseudomonadota</taxon>
        <taxon>Gammaproteobacteria</taxon>
        <taxon>Moraxellales</taxon>
        <taxon>Moraxellaceae</taxon>
        <taxon>Psychrobacter</taxon>
    </lineage>
</organism>
<reference evidence="9 10" key="1">
    <citation type="journal article" date="2019" name="PLoS ONE">
        <title>Pup mortality in New Zealand sea lions (Phocarctos hookeri) at Enderby Island, Auckland Islands, 2013-18.</title>
        <authorList>
            <person name="Michael S.A."/>
            <person name="Hayman D.T.S."/>
            <person name="Gray R."/>
            <person name="Zhang J."/>
            <person name="Rogers L."/>
            <person name="Roe W.D."/>
        </authorList>
    </citation>
    <scope>NUCLEOTIDE SEQUENCE [LARGE SCALE GENOMIC DNA]</scope>
    <source>
        <strain evidence="9 10">SM868</strain>
    </source>
</reference>
<dbReference type="PRINTS" id="PR00607">
    <property type="entry name" value="CYTCHROMECIE"/>
</dbReference>
<evidence type="ECO:0000256" key="6">
    <source>
        <dbReference type="PROSITE-ProRule" id="PRU00433"/>
    </source>
</evidence>
<dbReference type="GO" id="GO:0009055">
    <property type="term" value="F:electron transfer activity"/>
    <property type="evidence" value="ECO:0007669"/>
    <property type="project" value="InterPro"/>
</dbReference>
<feature type="domain" description="Cytochrome c" evidence="8">
    <location>
        <begin position="13"/>
        <end position="101"/>
    </location>
</feature>
<keyword evidence="3 6" id="KW-0479">Metal-binding</keyword>
<evidence type="ECO:0000313" key="10">
    <source>
        <dbReference type="Proteomes" id="UP000442109"/>
    </source>
</evidence>
<feature type="chain" id="PRO_5032441301" evidence="7">
    <location>
        <begin position="26"/>
        <end position="102"/>
    </location>
</feature>
<dbReference type="GO" id="GO:0020037">
    <property type="term" value="F:heme binding"/>
    <property type="evidence" value="ECO:0007669"/>
    <property type="project" value="InterPro"/>
</dbReference>
<dbReference type="RefSeq" id="WP_011961107.1">
    <property type="nucleotide sequence ID" value="NZ_WFKQ01000009.1"/>
</dbReference>
<dbReference type="PROSITE" id="PS51007">
    <property type="entry name" value="CYTC"/>
    <property type="match status" value="1"/>
</dbReference>
<keyword evidence="5 6" id="KW-0408">Iron</keyword>
<dbReference type="PANTHER" id="PTHR40942:SF2">
    <property type="entry name" value="CYTOCHROME-RELATED"/>
    <property type="match status" value="1"/>
</dbReference>
<dbReference type="PANTHER" id="PTHR40942">
    <property type="match status" value="1"/>
</dbReference>
<name>A0A844M2X4_9GAMM</name>
<evidence type="ECO:0000256" key="1">
    <source>
        <dbReference type="ARBA" id="ARBA00022448"/>
    </source>
</evidence>
<dbReference type="Proteomes" id="UP000442109">
    <property type="component" value="Unassembled WGS sequence"/>
</dbReference>
<evidence type="ECO:0000313" key="9">
    <source>
        <dbReference type="EMBL" id="MUG33030.1"/>
    </source>
</evidence>
<dbReference type="OrthoDB" id="9814708at2"/>
<dbReference type="Pfam" id="PF13442">
    <property type="entry name" value="Cytochrome_CBB3"/>
    <property type="match status" value="1"/>
</dbReference>
<comment type="caution">
    <text evidence="9">The sequence shown here is derived from an EMBL/GenBank/DDBJ whole genome shotgun (WGS) entry which is preliminary data.</text>
</comment>
<dbReference type="InterPro" id="IPR009056">
    <property type="entry name" value="Cyt_c-like_dom"/>
</dbReference>
<accession>A0A844M2X4</accession>
<dbReference type="EMBL" id="WFKQ01000009">
    <property type="protein sequence ID" value="MUG33030.1"/>
    <property type="molecule type" value="Genomic_DNA"/>
</dbReference>
<evidence type="ECO:0000256" key="7">
    <source>
        <dbReference type="SAM" id="SignalP"/>
    </source>
</evidence>
<evidence type="ECO:0000256" key="3">
    <source>
        <dbReference type="ARBA" id="ARBA00022723"/>
    </source>
</evidence>
<gene>
    <name evidence="9" type="ORF">GB996_09500</name>
</gene>
<keyword evidence="10" id="KW-1185">Reference proteome</keyword>
<dbReference type="GO" id="GO:0005506">
    <property type="term" value="F:iron ion binding"/>
    <property type="evidence" value="ECO:0007669"/>
    <property type="project" value="InterPro"/>
</dbReference>